<dbReference type="RefSeq" id="WP_111348216.1">
    <property type="nucleotide sequence ID" value="NZ_QHHQ01000004.1"/>
</dbReference>
<evidence type="ECO:0000256" key="2">
    <source>
        <dbReference type="ARBA" id="ARBA00022908"/>
    </source>
</evidence>
<dbReference type="InterPro" id="IPR010998">
    <property type="entry name" value="Integrase_recombinase_N"/>
</dbReference>
<keyword evidence="9" id="KW-1185">Reference proteome</keyword>
<dbReference type="PANTHER" id="PTHR30349:SF64">
    <property type="entry name" value="PROPHAGE INTEGRASE INTD-RELATED"/>
    <property type="match status" value="1"/>
</dbReference>
<feature type="domain" description="Tyr recombinase" evidence="6">
    <location>
        <begin position="179"/>
        <end position="388"/>
    </location>
</feature>
<dbReference type="Gene3D" id="1.10.443.10">
    <property type="entry name" value="Intergrase catalytic core"/>
    <property type="match status" value="1"/>
</dbReference>
<dbReference type="AlphaFoldDB" id="A0A8B2NRY0"/>
<feature type="domain" description="Core-binding (CB)" evidence="7">
    <location>
        <begin position="63"/>
        <end position="146"/>
    </location>
</feature>
<evidence type="ECO:0000256" key="1">
    <source>
        <dbReference type="ARBA" id="ARBA00008857"/>
    </source>
</evidence>
<comment type="similarity">
    <text evidence="1">Belongs to the 'phage' integrase family.</text>
</comment>
<sequence length="401" mass="44535">MSVRKRIWTSKGVEKTAWVVDYTDQNGKRRLKTFQRKKEADAWAARTTTEVGDGIHVADRATVTVSEAGDKWLESAINAGLERSTTDQYRQHLKLHIKPFLGERRLNELTVPVIRDWQDRLRNEGRSAKMVRIVTASLGRILSEAQDRGLVVRNAVSEMSRRRKVGARTEDRQTTRLAYGEAIPTQEEIRAIVTAASGRYRPVLITAIFTGLRASELRGLRWSDVELDKAKLHVRQRASLYKAIGAPKSKAGQRTVPLPPVVVNTLREWKVACPKGKLGLVFPNGAGNIEEHGNIVKRGLWPAQIAAGVVRDTGEKDDDGNPILGPRYTGLHSLRHWYASWLINRRADGGLELSAKAVQERLGHASVALTLNTYSHLFPSQDEADALAAAELSLLGNATLT</sequence>
<evidence type="ECO:0000259" key="7">
    <source>
        <dbReference type="PROSITE" id="PS51900"/>
    </source>
</evidence>
<comment type="caution">
    <text evidence="8">The sequence shown here is derived from an EMBL/GenBank/DDBJ whole genome shotgun (WGS) entry which is preliminary data.</text>
</comment>
<evidence type="ECO:0000256" key="4">
    <source>
        <dbReference type="ARBA" id="ARBA00023172"/>
    </source>
</evidence>
<dbReference type="Pfam" id="PF14659">
    <property type="entry name" value="Phage_int_SAM_3"/>
    <property type="match status" value="1"/>
</dbReference>
<dbReference type="SUPFAM" id="SSF56349">
    <property type="entry name" value="DNA breaking-rejoining enzymes"/>
    <property type="match status" value="1"/>
</dbReference>
<dbReference type="GO" id="GO:0003677">
    <property type="term" value="F:DNA binding"/>
    <property type="evidence" value="ECO:0007669"/>
    <property type="project" value="UniProtKB-UniRule"/>
</dbReference>
<dbReference type="PANTHER" id="PTHR30349">
    <property type="entry name" value="PHAGE INTEGRASE-RELATED"/>
    <property type="match status" value="1"/>
</dbReference>
<keyword evidence="4" id="KW-0233">DNA recombination</keyword>
<dbReference type="InterPro" id="IPR013762">
    <property type="entry name" value="Integrase-like_cat_sf"/>
</dbReference>
<dbReference type="Gene3D" id="1.10.150.130">
    <property type="match status" value="1"/>
</dbReference>
<evidence type="ECO:0000313" key="9">
    <source>
        <dbReference type="Proteomes" id="UP000249590"/>
    </source>
</evidence>
<gene>
    <name evidence="8" type="ORF">DLJ53_19190</name>
</gene>
<evidence type="ECO:0000256" key="3">
    <source>
        <dbReference type="ARBA" id="ARBA00023125"/>
    </source>
</evidence>
<dbReference type="PROSITE" id="PS51898">
    <property type="entry name" value="TYR_RECOMBINASE"/>
    <property type="match status" value="1"/>
</dbReference>
<reference evidence="8 9" key="1">
    <citation type="submission" date="2018-05" db="EMBL/GenBank/DDBJ databases">
        <title>Acuticoccus sediminis sp. nov., isolated from deep-sea sediment of Indian Ocean.</title>
        <authorList>
            <person name="Liu X."/>
            <person name="Lai Q."/>
            <person name="Du Y."/>
            <person name="Sun F."/>
            <person name="Zhang X."/>
            <person name="Wang S."/>
            <person name="Shao Z."/>
        </authorList>
    </citation>
    <scope>NUCLEOTIDE SEQUENCE [LARGE SCALE GENOMIC DNA]</scope>
    <source>
        <strain evidence="8 9">PTG4-2</strain>
    </source>
</reference>
<keyword evidence="3 5" id="KW-0238">DNA-binding</keyword>
<keyword evidence="2" id="KW-0229">DNA integration</keyword>
<evidence type="ECO:0000259" key="6">
    <source>
        <dbReference type="PROSITE" id="PS51898"/>
    </source>
</evidence>
<dbReference type="InterPro" id="IPR044068">
    <property type="entry name" value="CB"/>
</dbReference>
<dbReference type="InterPro" id="IPR004107">
    <property type="entry name" value="Integrase_SAM-like_N"/>
</dbReference>
<dbReference type="Proteomes" id="UP000249590">
    <property type="component" value="Unassembled WGS sequence"/>
</dbReference>
<dbReference type="EMBL" id="QHHQ01000004">
    <property type="protein sequence ID" value="RAH99871.1"/>
    <property type="molecule type" value="Genomic_DNA"/>
</dbReference>
<dbReference type="Pfam" id="PF00589">
    <property type="entry name" value="Phage_integrase"/>
    <property type="match status" value="1"/>
</dbReference>
<dbReference type="CDD" id="cd01189">
    <property type="entry name" value="INT_ICEBs1_C_like"/>
    <property type="match status" value="1"/>
</dbReference>
<name>A0A8B2NRY0_9HYPH</name>
<evidence type="ECO:0000313" key="8">
    <source>
        <dbReference type="EMBL" id="RAH99871.1"/>
    </source>
</evidence>
<dbReference type="InterPro" id="IPR011010">
    <property type="entry name" value="DNA_brk_join_enz"/>
</dbReference>
<dbReference type="GO" id="GO:0015074">
    <property type="term" value="P:DNA integration"/>
    <property type="evidence" value="ECO:0007669"/>
    <property type="project" value="UniProtKB-KW"/>
</dbReference>
<evidence type="ECO:0000256" key="5">
    <source>
        <dbReference type="PROSITE-ProRule" id="PRU01248"/>
    </source>
</evidence>
<accession>A0A8B2NRY0</accession>
<dbReference type="InterPro" id="IPR002104">
    <property type="entry name" value="Integrase_catalytic"/>
</dbReference>
<dbReference type="OrthoDB" id="6388170at2"/>
<dbReference type="PROSITE" id="PS51900">
    <property type="entry name" value="CB"/>
    <property type="match status" value="1"/>
</dbReference>
<proteinExistence type="inferred from homology"/>
<organism evidence="8 9">
    <name type="scientific">Acuticoccus sediminis</name>
    <dbReference type="NCBI Taxonomy" id="2184697"/>
    <lineage>
        <taxon>Bacteria</taxon>
        <taxon>Pseudomonadati</taxon>
        <taxon>Pseudomonadota</taxon>
        <taxon>Alphaproteobacteria</taxon>
        <taxon>Hyphomicrobiales</taxon>
        <taxon>Amorphaceae</taxon>
        <taxon>Acuticoccus</taxon>
    </lineage>
</organism>
<protein>
    <submittedName>
        <fullName evidence="8">Site-specific integrase</fullName>
    </submittedName>
</protein>
<dbReference type="InterPro" id="IPR050090">
    <property type="entry name" value="Tyrosine_recombinase_XerCD"/>
</dbReference>
<dbReference type="GO" id="GO:0006310">
    <property type="term" value="P:DNA recombination"/>
    <property type="evidence" value="ECO:0007669"/>
    <property type="project" value="UniProtKB-KW"/>
</dbReference>